<evidence type="ECO:0000259" key="2">
    <source>
        <dbReference type="Pfam" id="PF21476"/>
    </source>
</evidence>
<organism evidence="3 4">
    <name type="scientific">Metallosphaera tengchongensis</name>
    <dbReference type="NCBI Taxonomy" id="1532350"/>
    <lineage>
        <taxon>Archaea</taxon>
        <taxon>Thermoproteota</taxon>
        <taxon>Thermoprotei</taxon>
        <taxon>Sulfolobales</taxon>
        <taxon>Sulfolobaceae</taxon>
        <taxon>Metallosphaera</taxon>
    </lineage>
</organism>
<dbReference type="InterPro" id="IPR049159">
    <property type="entry name" value="PF0610-like_wHTH_N"/>
</dbReference>
<dbReference type="PANTHER" id="PTHR40663:SF2">
    <property type="entry name" value="TRANSCRIPTIONAL REGULATOR"/>
    <property type="match status" value="1"/>
</dbReference>
<dbReference type="SUPFAM" id="SSF46785">
    <property type="entry name" value="Winged helix' DNA-binding domain"/>
    <property type="match status" value="1"/>
</dbReference>
<evidence type="ECO:0000256" key="1">
    <source>
        <dbReference type="SAM" id="MobiDB-lite"/>
    </source>
</evidence>
<name>A0A6N0NW02_9CREN</name>
<dbReference type="KEGG" id="mten:GWK48_08445"/>
<dbReference type="EMBL" id="CP049074">
    <property type="protein sequence ID" value="QKR00397.1"/>
    <property type="molecule type" value="Genomic_DNA"/>
</dbReference>
<proteinExistence type="predicted"/>
<dbReference type="InterPro" id="IPR036390">
    <property type="entry name" value="WH_DNA-bd_sf"/>
</dbReference>
<dbReference type="RefSeq" id="WP_174631350.1">
    <property type="nucleotide sequence ID" value="NZ_CP049074.1"/>
</dbReference>
<accession>A0A6N0NW02</accession>
<dbReference type="PANTHER" id="PTHR40663">
    <property type="match status" value="1"/>
</dbReference>
<feature type="region of interest" description="Disordered" evidence="1">
    <location>
        <begin position="72"/>
        <end position="94"/>
    </location>
</feature>
<keyword evidence="4" id="KW-1185">Reference proteome</keyword>
<dbReference type="AlphaFoldDB" id="A0A6N0NW02"/>
<protein>
    <submittedName>
        <fullName evidence="3">Transcriptional regulator</fullName>
    </submittedName>
</protein>
<feature type="domain" description="PF0610-like winged HTH N-terminal" evidence="2">
    <location>
        <begin position="7"/>
        <end position="58"/>
    </location>
</feature>
<dbReference type="OrthoDB" id="30924at2157"/>
<gene>
    <name evidence="3" type="ORF">GWK48_08445</name>
</gene>
<dbReference type="GeneID" id="55641968"/>
<reference evidence="3 4" key="1">
    <citation type="submission" date="2020-02" db="EMBL/GenBank/DDBJ databases">
        <title>Comparative genome analysis reveals the metabolism and evolution of the thermophilic archaeal genus Metallosphaera.</title>
        <authorList>
            <person name="Jiang C."/>
        </authorList>
    </citation>
    <scope>NUCLEOTIDE SEQUENCE [LARGE SCALE GENOMIC DNA]</scope>
    <source>
        <strain evidence="3 4">Ric-A</strain>
    </source>
</reference>
<sequence>MSESFMTTRERILLLLKKTDFPLTAKEIMQITGIRKEQEVYDHIYHLALSSKHKNYVVILYPPKCQSCGSEISLEKPKRPSRCPKCKSERVSPPKFLIREKD</sequence>
<dbReference type="Pfam" id="PF21476">
    <property type="entry name" value="PF0610-like_N"/>
    <property type="match status" value="1"/>
</dbReference>
<evidence type="ECO:0000313" key="4">
    <source>
        <dbReference type="Proteomes" id="UP000509301"/>
    </source>
</evidence>
<dbReference type="Proteomes" id="UP000509301">
    <property type="component" value="Chromosome"/>
</dbReference>
<dbReference type="InterPro" id="IPR038767">
    <property type="entry name" value="PF0610-like"/>
</dbReference>
<evidence type="ECO:0000313" key="3">
    <source>
        <dbReference type="EMBL" id="QKR00397.1"/>
    </source>
</evidence>